<name>A0A9W4D549_BLUGR</name>
<dbReference type="EMBL" id="CAJHIT010000005">
    <property type="protein sequence ID" value="CAD6502097.1"/>
    <property type="molecule type" value="Genomic_DNA"/>
</dbReference>
<evidence type="ECO:0000313" key="1">
    <source>
        <dbReference type="EMBL" id="CAD6502097.1"/>
    </source>
</evidence>
<reference evidence="1" key="1">
    <citation type="submission" date="2020-10" db="EMBL/GenBank/DDBJ databases">
        <authorList>
            <person name="Muller C M."/>
        </authorList>
    </citation>
    <scope>NUCLEOTIDE SEQUENCE</scope>
    <source>
        <strain evidence="1">THUN-12</strain>
    </source>
</reference>
<proteinExistence type="predicted"/>
<dbReference type="AlphaFoldDB" id="A0A9W4D549"/>
<evidence type="ECO:0000313" key="2">
    <source>
        <dbReference type="Proteomes" id="UP000683417"/>
    </source>
</evidence>
<comment type="caution">
    <text evidence="1">The sequence shown here is derived from an EMBL/GenBank/DDBJ whole genome shotgun (WGS) entry which is preliminary data.</text>
</comment>
<protein>
    <submittedName>
        <fullName evidence="1">BgTH12-02338</fullName>
    </submittedName>
</protein>
<dbReference type="Proteomes" id="UP000683417">
    <property type="component" value="Unassembled WGS sequence"/>
</dbReference>
<gene>
    <name evidence="1" type="ORF">BGTH12_LOCUS3455</name>
</gene>
<accession>A0A9W4D549</accession>
<organism evidence="1 2">
    <name type="scientific">Blumeria graminis f. sp. triticale</name>
    <dbReference type="NCBI Taxonomy" id="1689686"/>
    <lineage>
        <taxon>Eukaryota</taxon>
        <taxon>Fungi</taxon>
        <taxon>Dikarya</taxon>
        <taxon>Ascomycota</taxon>
        <taxon>Pezizomycotina</taxon>
        <taxon>Leotiomycetes</taxon>
        <taxon>Erysiphales</taxon>
        <taxon>Erysiphaceae</taxon>
        <taxon>Blumeria</taxon>
    </lineage>
</organism>
<sequence length="46" mass="5103">MILCNLSHDTSQSTSYFIFIIHSSFLKMSRPTTLLVVVASASLTKL</sequence>